<dbReference type="SUPFAM" id="SSF56112">
    <property type="entry name" value="Protein kinase-like (PK-like)"/>
    <property type="match status" value="1"/>
</dbReference>
<keyword evidence="11" id="KW-0472">Membrane</keyword>
<dbReference type="InterPro" id="IPR001245">
    <property type="entry name" value="Ser-Thr/Tyr_kinase_cat_dom"/>
</dbReference>
<comment type="caution">
    <text evidence="15">The sequence shown here is derived from an EMBL/GenBank/DDBJ whole genome shotgun (WGS) entry which is preliminary data.</text>
</comment>
<evidence type="ECO:0000256" key="2">
    <source>
        <dbReference type="ARBA" id="ARBA00012513"/>
    </source>
</evidence>
<comment type="subcellular location">
    <subcellularLocation>
        <location evidence="1">Cell membrane</location>
        <topology evidence="1">Single-pass membrane protein</topology>
    </subcellularLocation>
</comment>
<evidence type="ECO:0000256" key="11">
    <source>
        <dbReference type="ARBA" id="ARBA00023136"/>
    </source>
</evidence>
<evidence type="ECO:0000313" key="15">
    <source>
        <dbReference type="EMBL" id="KAJ9129101.1"/>
    </source>
</evidence>
<dbReference type="InterPro" id="IPR047117">
    <property type="entry name" value="PERK1-13-like"/>
</dbReference>
<evidence type="ECO:0000256" key="4">
    <source>
        <dbReference type="ARBA" id="ARBA00022527"/>
    </source>
</evidence>
<keyword evidence="4" id="KW-0723">Serine/threonine-protein kinase</keyword>
<dbReference type="EMBL" id="JARPOI010000262">
    <property type="protein sequence ID" value="KAJ9129101.1"/>
    <property type="molecule type" value="Genomic_DNA"/>
</dbReference>
<evidence type="ECO:0000256" key="9">
    <source>
        <dbReference type="ARBA" id="ARBA00022840"/>
    </source>
</evidence>
<evidence type="ECO:0000256" key="13">
    <source>
        <dbReference type="ARBA" id="ARBA00048679"/>
    </source>
</evidence>
<dbReference type="PROSITE" id="PS50011">
    <property type="entry name" value="PROTEIN_KINASE_DOM"/>
    <property type="match status" value="1"/>
</dbReference>
<evidence type="ECO:0000256" key="10">
    <source>
        <dbReference type="ARBA" id="ARBA00022989"/>
    </source>
</evidence>
<evidence type="ECO:0000313" key="16">
    <source>
        <dbReference type="Proteomes" id="UP001174677"/>
    </source>
</evidence>
<dbReference type="EC" id="2.7.11.1" evidence="2"/>
<evidence type="ECO:0000256" key="8">
    <source>
        <dbReference type="ARBA" id="ARBA00022777"/>
    </source>
</evidence>
<keyword evidence="6" id="KW-0812">Transmembrane</keyword>
<keyword evidence="16" id="KW-1185">Reference proteome</keyword>
<evidence type="ECO:0000256" key="7">
    <source>
        <dbReference type="ARBA" id="ARBA00022741"/>
    </source>
</evidence>
<dbReference type="InterPro" id="IPR000719">
    <property type="entry name" value="Prot_kinase_dom"/>
</dbReference>
<protein>
    <recommendedName>
        <fullName evidence="2">non-specific serine/threonine protein kinase</fullName>
        <ecNumber evidence="2">2.7.11.1</ecNumber>
    </recommendedName>
</protein>
<evidence type="ECO:0000256" key="12">
    <source>
        <dbReference type="ARBA" id="ARBA00047899"/>
    </source>
</evidence>
<comment type="catalytic activity">
    <reaction evidence="13">
        <text>L-seryl-[protein] + ATP = O-phospho-L-seryl-[protein] + ADP + H(+)</text>
        <dbReference type="Rhea" id="RHEA:17989"/>
        <dbReference type="Rhea" id="RHEA-COMP:9863"/>
        <dbReference type="Rhea" id="RHEA-COMP:11604"/>
        <dbReference type="ChEBI" id="CHEBI:15378"/>
        <dbReference type="ChEBI" id="CHEBI:29999"/>
        <dbReference type="ChEBI" id="CHEBI:30616"/>
        <dbReference type="ChEBI" id="CHEBI:83421"/>
        <dbReference type="ChEBI" id="CHEBI:456216"/>
        <dbReference type="EC" id="2.7.11.1"/>
    </reaction>
</comment>
<gene>
    <name evidence="15" type="ORF">P3X46_034128</name>
</gene>
<dbReference type="Gene3D" id="1.10.510.10">
    <property type="entry name" value="Transferase(Phosphotransferase) domain 1"/>
    <property type="match status" value="1"/>
</dbReference>
<keyword evidence="9" id="KW-0067">ATP-binding</keyword>
<keyword evidence="5" id="KW-0808">Transferase</keyword>
<dbReference type="PANTHER" id="PTHR47982:SF40">
    <property type="entry name" value="NON-SPECIFIC SERINE_THREONINE PROTEIN KINASE"/>
    <property type="match status" value="1"/>
</dbReference>
<name>A0ABQ9KAI5_HEVBR</name>
<evidence type="ECO:0000259" key="14">
    <source>
        <dbReference type="PROSITE" id="PS50011"/>
    </source>
</evidence>
<keyword evidence="8" id="KW-0418">Kinase</keyword>
<keyword evidence="7" id="KW-0547">Nucleotide-binding</keyword>
<dbReference type="Proteomes" id="UP001174677">
    <property type="component" value="Unassembled WGS sequence"/>
</dbReference>
<dbReference type="PANTHER" id="PTHR47982">
    <property type="entry name" value="PROLINE-RICH RECEPTOR-LIKE PROTEIN KINASE PERK4"/>
    <property type="match status" value="1"/>
</dbReference>
<dbReference type="InterPro" id="IPR011009">
    <property type="entry name" value="Kinase-like_dom_sf"/>
</dbReference>
<keyword evidence="3" id="KW-1003">Cell membrane</keyword>
<comment type="catalytic activity">
    <reaction evidence="12">
        <text>L-threonyl-[protein] + ATP = O-phospho-L-threonyl-[protein] + ADP + H(+)</text>
        <dbReference type="Rhea" id="RHEA:46608"/>
        <dbReference type="Rhea" id="RHEA-COMP:11060"/>
        <dbReference type="Rhea" id="RHEA-COMP:11605"/>
        <dbReference type="ChEBI" id="CHEBI:15378"/>
        <dbReference type="ChEBI" id="CHEBI:30013"/>
        <dbReference type="ChEBI" id="CHEBI:30616"/>
        <dbReference type="ChEBI" id="CHEBI:61977"/>
        <dbReference type="ChEBI" id="CHEBI:456216"/>
        <dbReference type="EC" id="2.7.11.1"/>
    </reaction>
</comment>
<evidence type="ECO:0000256" key="5">
    <source>
        <dbReference type="ARBA" id="ARBA00022679"/>
    </source>
</evidence>
<sequence>MTTRTGKYSDKSDIYSFGVVLLELITGKEPMDKDNDIVNWANSRIKKALKGEYEGFVDSRLQTFDHEEMYQEMYRMIFCAKACVNRLPKSRPSMRRILLALEGNLPLENLCDEKDNKLRSSTIYKGLFLMNCDILFKMLMHFLYR</sequence>
<evidence type="ECO:0000256" key="1">
    <source>
        <dbReference type="ARBA" id="ARBA00004162"/>
    </source>
</evidence>
<organism evidence="15 16">
    <name type="scientific">Hevea brasiliensis</name>
    <name type="common">Para rubber tree</name>
    <name type="synonym">Siphonia brasiliensis</name>
    <dbReference type="NCBI Taxonomy" id="3981"/>
    <lineage>
        <taxon>Eukaryota</taxon>
        <taxon>Viridiplantae</taxon>
        <taxon>Streptophyta</taxon>
        <taxon>Embryophyta</taxon>
        <taxon>Tracheophyta</taxon>
        <taxon>Spermatophyta</taxon>
        <taxon>Magnoliopsida</taxon>
        <taxon>eudicotyledons</taxon>
        <taxon>Gunneridae</taxon>
        <taxon>Pentapetalae</taxon>
        <taxon>rosids</taxon>
        <taxon>fabids</taxon>
        <taxon>Malpighiales</taxon>
        <taxon>Euphorbiaceae</taxon>
        <taxon>Crotonoideae</taxon>
        <taxon>Micrandreae</taxon>
        <taxon>Hevea</taxon>
    </lineage>
</organism>
<dbReference type="Pfam" id="PF07714">
    <property type="entry name" value="PK_Tyr_Ser-Thr"/>
    <property type="match status" value="1"/>
</dbReference>
<reference evidence="15 16" key="1">
    <citation type="journal article" date="2023" name="Plant Biotechnol. J.">
        <title>Chromosome-level wild Hevea brasiliensis genome provides new tools for genomic-assisted breeding and valuable loci to elevate rubber yield.</title>
        <authorList>
            <person name="Cheng H."/>
            <person name="Song X."/>
            <person name="Hu Y."/>
            <person name="Wu T."/>
            <person name="Yang Q."/>
            <person name="An Z."/>
            <person name="Feng S."/>
            <person name="Deng Z."/>
            <person name="Wu W."/>
            <person name="Zeng X."/>
            <person name="Tu M."/>
            <person name="Wang X."/>
            <person name="Huang H."/>
        </authorList>
    </citation>
    <scope>NUCLEOTIDE SEQUENCE [LARGE SCALE GENOMIC DNA]</scope>
    <source>
        <strain evidence="15">MT/VB/25A 57/8</strain>
    </source>
</reference>
<feature type="domain" description="Protein kinase" evidence="14">
    <location>
        <begin position="1"/>
        <end position="105"/>
    </location>
</feature>
<evidence type="ECO:0000256" key="6">
    <source>
        <dbReference type="ARBA" id="ARBA00022692"/>
    </source>
</evidence>
<keyword evidence="10" id="KW-1133">Transmembrane helix</keyword>
<proteinExistence type="predicted"/>
<evidence type="ECO:0000256" key="3">
    <source>
        <dbReference type="ARBA" id="ARBA00022475"/>
    </source>
</evidence>
<accession>A0ABQ9KAI5</accession>